<evidence type="ECO:0000313" key="2">
    <source>
        <dbReference type="EMBL" id="VDN35275.1"/>
    </source>
</evidence>
<dbReference type="Proteomes" id="UP000271889">
    <property type="component" value="Unassembled WGS sequence"/>
</dbReference>
<sequence length="53" mass="5993">MLAEFNELYPDDSPEDEEPSSEERNVSLKDLVVSPCLSVEFVVKSQFIAEAKM</sequence>
<gene>
    <name evidence="2" type="ORF">CGOC_LOCUS12884</name>
</gene>
<dbReference type="AlphaFoldDB" id="A0A3P7MZD3"/>
<reference evidence="2 3" key="1">
    <citation type="submission" date="2018-11" db="EMBL/GenBank/DDBJ databases">
        <authorList>
            <consortium name="Pathogen Informatics"/>
        </authorList>
    </citation>
    <scope>NUCLEOTIDE SEQUENCE [LARGE SCALE GENOMIC DNA]</scope>
</reference>
<evidence type="ECO:0000313" key="3">
    <source>
        <dbReference type="Proteomes" id="UP000271889"/>
    </source>
</evidence>
<feature type="compositionally biased region" description="Acidic residues" evidence="1">
    <location>
        <begin position="9"/>
        <end position="20"/>
    </location>
</feature>
<keyword evidence="3" id="KW-1185">Reference proteome</keyword>
<proteinExistence type="predicted"/>
<name>A0A3P7MZD3_CYLGO</name>
<evidence type="ECO:0000256" key="1">
    <source>
        <dbReference type="SAM" id="MobiDB-lite"/>
    </source>
</evidence>
<feature type="region of interest" description="Disordered" evidence="1">
    <location>
        <begin position="1"/>
        <end position="26"/>
    </location>
</feature>
<dbReference type="EMBL" id="UYRV01126458">
    <property type="protein sequence ID" value="VDN35275.1"/>
    <property type="molecule type" value="Genomic_DNA"/>
</dbReference>
<protein>
    <submittedName>
        <fullName evidence="2">Uncharacterized protein</fullName>
    </submittedName>
</protein>
<accession>A0A3P7MZD3</accession>
<organism evidence="2 3">
    <name type="scientific">Cylicostephanus goldi</name>
    <name type="common">Nematode worm</name>
    <dbReference type="NCBI Taxonomy" id="71465"/>
    <lineage>
        <taxon>Eukaryota</taxon>
        <taxon>Metazoa</taxon>
        <taxon>Ecdysozoa</taxon>
        <taxon>Nematoda</taxon>
        <taxon>Chromadorea</taxon>
        <taxon>Rhabditida</taxon>
        <taxon>Rhabditina</taxon>
        <taxon>Rhabditomorpha</taxon>
        <taxon>Strongyloidea</taxon>
        <taxon>Strongylidae</taxon>
        <taxon>Cylicostephanus</taxon>
    </lineage>
</organism>